<dbReference type="EMBL" id="CAUYUJ010000370">
    <property type="protein sequence ID" value="CAK0790170.1"/>
    <property type="molecule type" value="Genomic_DNA"/>
</dbReference>
<name>A0ABN9PDS0_9DINO</name>
<keyword evidence="3" id="KW-1185">Reference proteome</keyword>
<gene>
    <name evidence="2" type="ORF">PCOR1329_LOCUS1523</name>
</gene>
<feature type="compositionally biased region" description="Polar residues" evidence="1">
    <location>
        <begin position="63"/>
        <end position="76"/>
    </location>
</feature>
<organism evidence="2 3">
    <name type="scientific">Prorocentrum cordatum</name>
    <dbReference type="NCBI Taxonomy" id="2364126"/>
    <lineage>
        <taxon>Eukaryota</taxon>
        <taxon>Sar</taxon>
        <taxon>Alveolata</taxon>
        <taxon>Dinophyceae</taxon>
        <taxon>Prorocentrales</taxon>
        <taxon>Prorocentraceae</taxon>
        <taxon>Prorocentrum</taxon>
    </lineage>
</organism>
<evidence type="ECO:0000313" key="2">
    <source>
        <dbReference type="EMBL" id="CAK0790170.1"/>
    </source>
</evidence>
<comment type="caution">
    <text evidence="2">The sequence shown here is derived from an EMBL/GenBank/DDBJ whole genome shotgun (WGS) entry which is preliminary data.</text>
</comment>
<sequence>MAHMDASDLAVTVELKTPRAAPTTEQGGLSSEKPPPAAEKGLAPEFHLPGLDDLCSRTRVPSDASNFSRRWSSCSGSPGPEHSDATFGLDLVQGPPAVKVFTHKRTRSVRSSPVQE</sequence>
<evidence type="ECO:0000256" key="1">
    <source>
        <dbReference type="SAM" id="MobiDB-lite"/>
    </source>
</evidence>
<feature type="region of interest" description="Disordered" evidence="1">
    <location>
        <begin position="1"/>
        <end position="46"/>
    </location>
</feature>
<proteinExistence type="predicted"/>
<accession>A0ABN9PDS0</accession>
<protein>
    <submittedName>
        <fullName evidence="2">Uncharacterized protein</fullName>
    </submittedName>
</protein>
<feature type="region of interest" description="Disordered" evidence="1">
    <location>
        <begin position="62"/>
        <end position="89"/>
    </location>
</feature>
<reference evidence="2" key="1">
    <citation type="submission" date="2023-10" db="EMBL/GenBank/DDBJ databases">
        <authorList>
            <person name="Chen Y."/>
            <person name="Shah S."/>
            <person name="Dougan E. K."/>
            <person name="Thang M."/>
            <person name="Chan C."/>
        </authorList>
    </citation>
    <scope>NUCLEOTIDE SEQUENCE [LARGE SCALE GENOMIC DNA]</scope>
</reference>
<evidence type="ECO:0000313" key="3">
    <source>
        <dbReference type="Proteomes" id="UP001189429"/>
    </source>
</evidence>
<dbReference type="Proteomes" id="UP001189429">
    <property type="component" value="Unassembled WGS sequence"/>
</dbReference>